<sequence>MLDRLKNLKIVKKLNDSISPKLRWLHFSKNSIDKSSPEYIKMISGVEDIQTNSDERRLEAMVREQLKEEFPNIENMKSYELLVDAVMHNLKKKQLQATDSLDLE</sequence>
<evidence type="ECO:0000313" key="1">
    <source>
        <dbReference type="EMBL" id="HIS36601.1"/>
    </source>
</evidence>
<organism evidence="1 2">
    <name type="scientific">Candidatus Scatousia excrementigallinarum</name>
    <dbReference type="NCBI Taxonomy" id="2840935"/>
    <lineage>
        <taxon>Bacteria</taxon>
        <taxon>Candidatus Scatousia</taxon>
    </lineage>
</organism>
<name>A0A9D1EZJ5_9BACT</name>
<protein>
    <submittedName>
        <fullName evidence="1">Uncharacterized protein</fullName>
    </submittedName>
</protein>
<comment type="caution">
    <text evidence="1">The sequence shown here is derived from an EMBL/GenBank/DDBJ whole genome shotgun (WGS) entry which is preliminary data.</text>
</comment>
<reference evidence="1" key="1">
    <citation type="submission" date="2020-10" db="EMBL/GenBank/DDBJ databases">
        <authorList>
            <person name="Gilroy R."/>
        </authorList>
    </citation>
    <scope>NUCLEOTIDE SEQUENCE</scope>
    <source>
        <strain evidence="1">6276</strain>
    </source>
</reference>
<gene>
    <name evidence="1" type="ORF">IAC10_08235</name>
</gene>
<dbReference type="EMBL" id="DVIU01000163">
    <property type="protein sequence ID" value="HIS36601.1"/>
    <property type="molecule type" value="Genomic_DNA"/>
</dbReference>
<reference evidence="1" key="2">
    <citation type="journal article" date="2021" name="PeerJ">
        <title>Extensive microbial diversity within the chicken gut microbiome revealed by metagenomics and culture.</title>
        <authorList>
            <person name="Gilroy R."/>
            <person name="Ravi A."/>
            <person name="Getino M."/>
            <person name="Pursley I."/>
            <person name="Horton D.L."/>
            <person name="Alikhan N.F."/>
            <person name="Baker D."/>
            <person name="Gharbi K."/>
            <person name="Hall N."/>
            <person name="Watson M."/>
            <person name="Adriaenssens E.M."/>
            <person name="Foster-Nyarko E."/>
            <person name="Jarju S."/>
            <person name="Secka A."/>
            <person name="Antonio M."/>
            <person name="Oren A."/>
            <person name="Chaudhuri R.R."/>
            <person name="La Ragione R."/>
            <person name="Hildebrand F."/>
            <person name="Pallen M.J."/>
        </authorList>
    </citation>
    <scope>NUCLEOTIDE SEQUENCE</scope>
    <source>
        <strain evidence="1">6276</strain>
    </source>
</reference>
<dbReference type="Proteomes" id="UP000823928">
    <property type="component" value="Unassembled WGS sequence"/>
</dbReference>
<proteinExistence type="predicted"/>
<evidence type="ECO:0000313" key="2">
    <source>
        <dbReference type="Proteomes" id="UP000823928"/>
    </source>
</evidence>
<dbReference type="AlphaFoldDB" id="A0A9D1EZJ5"/>
<accession>A0A9D1EZJ5</accession>